<protein>
    <submittedName>
        <fullName evidence="2">Uncharacterized protein</fullName>
    </submittedName>
</protein>
<feature type="transmembrane region" description="Helical" evidence="1">
    <location>
        <begin position="240"/>
        <end position="261"/>
    </location>
</feature>
<dbReference type="OMA" id="LLIVMTH"/>
<dbReference type="KEGG" id="sre:PTSG_12197"/>
<feature type="transmembrane region" description="Helical" evidence="1">
    <location>
        <begin position="112"/>
        <end position="130"/>
    </location>
</feature>
<proteinExistence type="predicted"/>
<keyword evidence="1" id="KW-0472">Membrane</keyword>
<feature type="transmembrane region" description="Helical" evidence="1">
    <location>
        <begin position="80"/>
        <end position="100"/>
    </location>
</feature>
<evidence type="ECO:0000256" key="1">
    <source>
        <dbReference type="SAM" id="Phobius"/>
    </source>
</evidence>
<reference evidence="2" key="1">
    <citation type="submission" date="2009-08" db="EMBL/GenBank/DDBJ databases">
        <title>Annotation of Salpingoeca rosetta.</title>
        <authorList>
            <consortium name="The Broad Institute Genome Sequencing Platform"/>
            <person name="Russ C."/>
            <person name="Cuomo C."/>
            <person name="Burger G."/>
            <person name="Gray M.W."/>
            <person name="Holland P.W.H."/>
            <person name="King N."/>
            <person name="Lang F.B.F."/>
            <person name="Roger A.J."/>
            <person name="Ruiz-Trillo I."/>
            <person name="Young S.K."/>
            <person name="Zeng Q."/>
            <person name="Gargeya S."/>
            <person name="Alvarado L."/>
            <person name="Berlin A."/>
            <person name="Chapman S.B."/>
            <person name="Chen Z."/>
            <person name="Freedman E."/>
            <person name="Gellesch M."/>
            <person name="Goldberg J."/>
            <person name="Griggs A."/>
            <person name="Gujja S."/>
            <person name="Heilman E."/>
            <person name="Heiman D."/>
            <person name="Howarth C."/>
            <person name="Mehta T."/>
            <person name="Neiman D."/>
            <person name="Pearson M."/>
            <person name="Roberts A."/>
            <person name="Saif S."/>
            <person name="Shea T."/>
            <person name="Shenoy N."/>
            <person name="Sisk P."/>
            <person name="Stolte C."/>
            <person name="Sykes S."/>
            <person name="White J."/>
            <person name="Yandava C."/>
            <person name="Haas B."/>
            <person name="Nusbaum C."/>
            <person name="Birren B."/>
        </authorList>
    </citation>
    <scope>NUCLEOTIDE SEQUENCE [LARGE SCALE GENOMIC DNA]</scope>
    <source>
        <strain evidence="2">ATCC 50818</strain>
    </source>
</reference>
<evidence type="ECO:0000313" key="2">
    <source>
        <dbReference type="EMBL" id="EGD72919.1"/>
    </source>
</evidence>
<dbReference type="GeneID" id="16075323"/>
<keyword evidence="3" id="KW-1185">Reference proteome</keyword>
<dbReference type="AlphaFoldDB" id="F2U814"/>
<feature type="transmembrane region" description="Helical" evidence="1">
    <location>
        <begin position="214"/>
        <end position="233"/>
    </location>
</feature>
<accession>F2U814</accession>
<feature type="transmembrane region" description="Helical" evidence="1">
    <location>
        <begin position="48"/>
        <end position="68"/>
    </location>
</feature>
<organism evidence="3">
    <name type="scientific">Salpingoeca rosetta (strain ATCC 50818 / BSB-021)</name>
    <dbReference type="NCBI Taxonomy" id="946362"/>
    <lineage>
        <taxon>Eukaryota</taxon>
        <taxon>Choanoflagellata</taxon>
        <taxon>Craspedida</taxon>
        <taxon>Salpingoecidae</taxon>
        <taxon>Salpingoeca</taxon>
    </lineage>
</organism>
<dbReference type="RefSeq" id="XP_004994741.1">
    <property type="nucleotide sequence ID" value="XM_004994684.1"/>
</dbReference>
<name>F2U814_SALR5</name>
<feature type="transmembrane region" description="Helical" evidence="1">
    <location>
        <begin position="150"/>
        <end position="168"/>
    </location>
</feature>
<feature type="transmembrane region" description="Helical" evidence="1">
    <location>
        <begin position="180"/>
        <end position="202"/>
    </location>
</feature>
<dbReference type="EMBL" id="GL832964">
    <property type="protein sequence ID" value="EGD72919.1"/>
    <property type="molecule type" value="Genomic_DNA"/>
</dbReference>
<feature type="transmembrane region" description="Helical" evidence="1">
    <location>
        <begin position="273"/>
        <end position="295"/>
    </location>
</feature>
<keyword evidence="1" id="KW-1133">Transmembrane helix</keyword>
<gene>
    <name evidence="2" type="ORF">PTSG_12197</name>
</gene>
<dbReference type="InParanoid" id="F2U814"/>
<evidence type="ECO:0000313" key="3">
    <source>
        <dbReference type="Proteomes" id="UP000007799"/>
    </source>
</evidence>
<keyword evidence="1" id="KW-0812">Transmembrane</keyword>
<sequence>MRTDPCAKHHFPLVLNNQWTLVLVLTYHLPVSQLTLKMLDGVQRPRLIGAAIGFAFMFIGSCLLWNLYADLGLPMDSEAAINYYIFVLWLLGALCIFAVIKLEAAAKHNAMIIAAYAIFASFFTGNGNPAGIPTAFSVLNLLRDQLSPQAFSGGLLAISGMVLSLVSASARMNITDSGKIIKLAATAVSLVTGFIGVIIFWAHDDLKDPTNTGTYTYTGAVLVGMFAAVITTLGSHKGVAGFLLAYLGFFSIFALSSGLTISGSVTGSARDAARAGMVLCTVSALTAIVPGFIVYQEETSE</sequence>
<dbReference type="Proteomes" id="UP000007799">
    <property type="component" value="Unassembled WGS sequence"/>
</dbReference>